<dbReference type="PRINTS" id="PR00008">
    <property type="entry name" value="DAGPEDOMAIN"/>
</dbReference>
<dbReference type="PANTHER" id="PTHR22968">
    <property type="entry name" value="PROTEIN KINASE C, MU"/>
    <property type="match status" value="1"/>
</dbReference>
<evidence type="ECO:0000259" key="18">
    <source>
        <dbReference type="PROSITE" id="PS51285"/>
    </source>
</evidence>
<evidence type="ECO:0000256" key="10">
    <source>
        <dbReference type="ARBA" id="ARBA00022777"/>
    </source>
</evidence>
<reference evidence="19 20" key="2">
    <citation type="submission" date="2018-11" db="EMBL/GenBank/DDBJ databases">
        <authorList>
            <consortium name="Pathogen Informatics"/>
        </authorList>
    </citation>
    <scope>NUCLEOTIDE SEQUENCE [LARGE SCALE GENOMIC DNA]</scope>
</reference>
<evidence type="ECO:0000256" key="7">
    <source>
        <dbReference type="ARBA" id="ARBA00022737"/>
    </source>
</evidence>
<dbReference type="CDD" id="cd20838">
    <property type="entry name" value="C1_nPKC_epsilon-like_rpt2"/>
    <property type="match status" value="1"/>
</dbReference>
<dbReference type="Pfam" id="PF00168">
    <property type="entry name" value="C2"/>
    <property type="match status" value="1"/>
</dbReference>
<evidence type="ECO:0000256" key="9">
    <source>
        <dbReference type="ARBA" id="ARBA00022771"/>
    </source>
</evidence>
<keyword evidence="11" id="KW-0862">Zinc</keyword>
<dbReference type="Gene3D" id="2.60.40.150">
    <property type="entry name" value="C2 domain"/>
    <property type="match status" value="1"/>
</dbReference>
<dbReference type="Proteomes" id="UP000282613">
    <property type="component" value="Unassembled WGS sequence"/>
</dbReference>
<dbReference type="PROSITE" id="PS00479">
    <property type="entry name" value="ZF_DAG_PE_1"/>
    <property type="match status" value="1"/>
</dbReference>
<keyword evidence="20" id="KW-1185">Reference proteome</keyword>
<feature type="domain" description="Phorbol-ester/DAG-type" evidence="17">
    <location>
        <begin position="245"/>
        <end position="295"/>
    </location>
</feature>
<sequence>MEYFSGTIHIQVIEATELKATACATRHAVGPAAKLYELLDPYVTIEVDDLAIAKTSTKSKTNSPRWKEDVKAEVTSAQRLTFTVYHDAAIPPDDFVAIAELLMRNVRAGNEFWLDLEPQGRLKLRIDLIGTRTDEPPKLAFDKDNSLASGGVLHAKHYRAGALRRRIHQAKGHKFQVTVLKQFTFCSLCNEFIWGLWNQAYQCQVCTCVVHKRCYQNVITQCPGVKAPSTGSNAVLQNRFNINVPHKFRVHTYMLPTFCEHCGSILFGIMRQGLQCEVCKANIHRRCEKNVASHCGVKTRNLITAIRECGLNPSDLGLSAEAVAAASAAEVSAHSAPMPHDLKVSELYPCGSSGCVPHERSFSSPIPMPPTPPNASDMAASDLDAIHLSKDSVAHGLIAHRPSSMMFLLKSPARRLGCVMAEGGELAIQCHPFFREIDWKLLEERKIRPPFRPKVRSRFDTTNFDKDFTNEEPVLTPLDHSSELAAVEQDVFAAFDCVNSDYSALRHHATRPSQQQPLLSVSEGVNITSSDRLHTPVSPEKRKAAVTAATSTTAPTSATNG</sequence>
<dbReference type="Gene3D" id="1.10.510.10">
    <property type="entry name" value="Transferase(Phosphotransferase) domain 1"/>
    <property type="match status" value="1"/>
</dbReference>
<dbReference type="Pfam" id="PF00433">
    <property type="entry name" value="Pkinase_C"/>
    <property type="match status" value="1"/>
</dbReference>
<dbReference type="PANTHER" id="PTHR22968:SF26">
    <property type="entry name" value="SERINE_THREONINE-PROTEIN KINASE D3"/>
    <property type="match status" value="1"/>
</dbReference>
<evidence type="ECO:0000256" key="15">
    <source>
        <dbReference type="SAM" id="MobiDB-lite"/>
    </source>
</evidence>
<comment type="similarity">
    <text evidence="1">Belongs to the protein kinase superfamily. AGC Ser/Thr protein kinase family. PKC subfamily.</text>
</comment>
<dbReference type="GO" id="GO:0005524">
    <property type="term" value="F:ATP binding"/>
    <property type="evidence" value="ECO:0007669"/>
    <property type="project" value="UniProtKB-KW"/>
</dbReference>
<evidence type="ECO:0000313" key="21">
    <source>
        <dbReference type="WBParaSite" id="TASK_0000020201-mRNA-1"/>
    </source>
</evidence>
<evidence type="ECO:0000256" key="8">
    <source>
        <dbReference type="ARBA" id="ARBA00022741"/>
    </source>
</evidence>
<feature type="compositionally biased region" description="Low complexity" evidence="15">
    <location>
        <begin position="545"/>
        <end position="561"/>
    </location>
</feature>
<dbReference type="PROSITE" id="PS51285">
    <property type="entry name" value="AGC_KINASE_CTER"/>
    <property type="match status" value="1"/>
</dbReference>
<keyword evidence="10" id="KW-0418">Kinase</keyword>
<keyword evidence="5" id="KW-0808">Transferase</keyword>
<dbReference type="WBParaSite" id="TASK_0000020201-mRNA-1">
    <property type="protein sequence ID" value="TASK_0000020201-mRNA-1"/>
    <property type="gene ID" value="TASK_0000020201"/>
</dbReference>
<dbReference type="InterPro" id="IPR000008">
    <property type="entry name" value="C2_dom"/>
</dbReference>
<dbReference type="AlphaFoldDB" id="A0A158R6G7"/>
<comment type="catalytic activity">
    <reaction evidence="14">
        <text>L-seryl-[protein] + ATP = O-phospho-L-seryl-[protein] + ADP + H(+)</text>
        <dbReference type="Rhea" id="RHEA:17989"/>
        <dbReference type="Rhea" id="RHEA-COMP:9863"/>
        <dbReference type="Rhea" id="RHEA-COMP:11604"/>
        <dbReference type="ChEBI" id="CHEBI:15378"/>
        <dbReference type="ChEBI" id="CHEBI:29999"/>
        <dbReference type="ChEBI" id="CHEBI:30616"/>
        <dbReference type="ChEBI" id="CHEBI:83421"/>
        <dbReference type="ChEBI" id="CHEBI:456216"/>
        <dbReference type="EC" id="2.7.11.13"/>
    </reaction>
</comment>
<dbReference type="GO" id="GO:0016020">
    <property type="term" value="C:membrane"/>
    <property type="evidence" value="ECO:0007669"/>
    <property type="project" value="UniProtKB-SubCell"/>
</dbReference>
<accession>A0A158R6G7</accession>
<dbReference type="SUPFAM" id="SSF57889">
    <property type="entry name" value="Cysteine-rich domain"/>
    <property type="match status" value="2"/>
</dbReference>
<evidence type="ECO:0000256" key="6">
    <source>
        <dbReference type="ARBA" id="ARBA00022723"/>
    </source>
</evidence>
<evidence type="ECO:0000256" key="5">
    <source>
        <dbReference type="ARBA" id="ARBA00022679"/>
    </source>
</evidence>
<keyword evidence="12" id="KW-0067">ATP-binding</keyword>
<dbReference type="InterPro" id="IPR035892">
    <property type="entry name" value="C2_domain_sf"/>
</dbReference>
<reference evidence="21" key="1">
    <citation type="submission" date="2016-04" db="UniProtKB">
        <authorList>
            <consortium name="WormBaseParasite"/>
        </authorList>
    </citation>
    <scope>IDENTIFICATION</scope>
</reference>
<evidence type="ECO:0000256" key="11">
    <source>
        <dbReference type="ARBA" id="ARBA00022833"/>
    </source>
</evidence>
<dbReference type="InterPro" id="IPR017892">
    <property type="entry name" value="Pkinase_C"/>
</dbReference>
<dbReference type="FunFam" id="3.30.60.20:FF:000003">
    <property type="entry name" value="Protein kinase C delta"/>
    <property type="match status" value="1"/>
</dbReference>
<evidence type="ECO:0000259" key="17">
    <source>
        <dbReference type="PROSITE" id="PS50081"/>
    </source>
</evidence>
<dbReference type="GO" id="GO:0005829">
    <property type="term" value="C:cytosol"/>
    <property type="evidence" value="ECO:0007669"/>
    <property type="project" value="TreeGrafter"/>
</dbReference>
<evidence type="ECO:0000256" key="4">
    <source>
        <dbReference type="ARBA" id="ARBA00022553"/>
    </source>
</evidence>
<keyword evidence="4" id="KW-0597">Phosphoprotein</keyword>
<gene>
    <name evidence="19" type="ORF">TASK_LOCUS203</name>
</gene>
<dbReference type="GO" id="GO:0035556">
    <property type="term" value="P:intracellular signal transduction"/>
    <property type="evidence" value="ECO:0007669"/>
    <property type="project" value="TreeGrafter"/>
</dbReference>
<feature type="compositionally biased region" description="Basic and acidic residues" evidence="15">
    <location>
        <begin position="531"/>
        <end position="543"/>
    </location>
</feature>
<comment type="catalytic activity">
    <reaction evidence="13">
        <text>L-threonyl-[protein] + ATP = O-phospho-L-threonyl-[protein] + ADP + H(+)</text>
        <dbReference type="Rhea" id="RHEA:46608"/>
        <dbReference type="Rhea" id="RHEA-COMP:11060"/>
        <dbReference type="Rhea" id="RHEA-COMP:11605"/>
        <dbReference type="ChEBI" id="CHEBI:15378"/>
        <dbReference type="ChEBI" id="CHEBI:30013"/>
        <dbReference type="ChEBI" id="CHEBI:30616"/>
        <dbReference type="ChEBI" id="CHEBI:61977"/>
        <dbReference type="ChEBI" id="CHEBI:456216"/>
        <dbReference type="EC" id="2.7.11.13"/>
    </reaction>
</comment>
<dbReference type="InterPro" id="IPR002219">
    <property type="entry name" value="PKC_DAG/PE"/>
</dbReference>
<feature type="domain" description="Phorbol-ester/DAG-type" evidence="17">
    <location>
        <begin position="172"/>
        <end position="222"/>
    </location>
</feature>
<dbReference type="EC" id="2.7.11.13" evidence="2"/>
<protein>
    <recommendedName>
        <fullName evidence="2">protein kinase C</fullName>
        <ecNumber evidence="2">2.7.11.13</ecNumber>
    </recommendedName>
</protein>
<evidence type="ECO:0000256" key="13">
    <source>
        <dbReference type="ARBA" id="ARBA00047272"/>
    </source>
</evidence>
<dbReference type="SMART" id="SM00133">
    <property type="entry name" value="S_TK_X"/>
    <property type="match status" value="1"/>
</dbReference>
<evidence type="ECO:0000256" key="14">
    <source>
        <dbReference type="ARBA" id="ARBA00047470"/>
    </source>
</evidence>
<dbReference type="Pfam" id="PF00130">
    <property type="entry name" value="C1_1"/>
    <property type="match status" value="2"/>
</dbReference>
<proteinExistence type="inferred from homology"/>
<dbReference type="SMART" id="SM00239">
    <property type="entry name" value="C2"/>
    <property type="match status" value="1"/>
</dbReference>
<keyword evidence="7" id="KW-0677">Repeat</keyword>
<dbReference type="InterPro" id="IPR020454">
    <property type="entry name" value="DAG/PE-bd"/>
</dbReference>
<dbReference type="SUPFAM" id="SSF49562">
    <property type="entry name" value="C2 domain (Calcium/lipid-binding domain, CaLB)"/>
    <property type="match status" value="1"/>
</dbReference>
<dbReference type="InterPro" id="IPR046349">
    <property type="entry name" value="C1-like_sf"/>
</dbReference>
<organism evidence="21">
    <name type="scientific">Taenia asiatica</name>
    <name type="common">Asian tapeworm</name>
    <dbReference type="NCBI Taxonomy" id="60517"/>
    <lineage>
        <taxon>Eukaryota</taxon>
        <taxon>Metazoa</taxon>
        <taxon>Spiralia</taxon>
        <taxon>Lophotrochozoa</taxon>
        <taxon>Platyhelminthes</taxon>
        <taxon>Cestoda</taxon>
        <taxon>Eucestoda</taxon>
        <taxon>Cyclophyllidea</taxon>
        <taxon>Taeniidae</taxon>
        <taxon>Taenia</taxon>
    </lineage>
</organism>
<evidence type="ECO:0000259" key="16">
    <source>
        <dbReference type="PROSITE" id="PS50004"/>
    </source>
</evidence>
<evidence type="ECO:0000256" key="1">
    <source>
        <dbReference type="ARBA" id="ARBA00005490"/>
    </source>
</evidence>
<dbReference type="EMBL" id="UYRS01000021">
    <property type="protein sequence ID" value="VDK20445.1"/>
    <property type="molecule type" value="Genomic_DNA"/>
</dbReference>
<keyword evidence="8" id="KW-0547">Nucleotide-binding</keyword>
<keyword evidence="3" id="KW-0723">Serine/threonine-protein kinase</keyword>
<evidence type="ECO:0000313" key="19">
    <source>
        <dbReference type="EMBL" id="VDK20445.1"/>
    </source>
</evidence>
<name>A0A158R6G7_TAEAS</name>
<dbReference type="PROSITE" id="PS50004">
    <property type="entry name" value="C2"/>
    <property type="match status" value="1"/>
</dbReference>
<keyword evidence="6" id="KW-0479">Metal-binding</keyword>
<dbReference type="CDD" id="cd04014">
    <property type="entry name" value="C2_PKC_epsilon"/>
    <property type="match status" value="1"/>
</dbReference>
<dbReference type="SMART" id="SM00109">
    <property type="entry name" value="C1"/>
    <property type="match status" value="2"/>
</dbReference>
<evidence type="ECO:0000313" key="20">
    <source>
        <dbReference type="Proteomes" id="UP000282613"/>
    </source>
</evidence>
<dbReference type="Gene3D" id="3.30.200.20">
    <property type="entry name" value="Phosphorylase Kinase, domain 1"/>
    <property type="match status" value="1"/>
</dbReference>
<feature type="region of interest" description="Disordered" evidence="15">
    <location>
        <begin position="529"/>
        <end position="561"/>
    </location>
</feature>
<dbReference type="STRING" id="60517.A0A158R6G7"/>
<feature type="domain" description="AGC-kinase C-terminal" evidence="18">
    <location>
        <begin position="435"/>
        <end position="507"/>
    </location>
</feature>
<evidence type="ECO:0000256" key="2">
    <source>
        <dbReference type="ARBA" id="ARBA00012429"/>
    </source>
</evidence>
<dbReference type="InterPro" id="IPR000961">
    <property type="entry name" value="AGC-kinase_C"/>
</dbReference>
<evidence type="ECO:0000256" key="3">
    <source>
        <dbReference type="ARBA" id="ARBA00022527"/>
    </source>
</evidence>
<dbReference type="OrthoDB" id="63267at2759"/>
<keyword evidence="9" id="KW-0863">Zinc-finger</keyword>
<dbReference type="GO" id="GO:0004697">
    <property type="term" value="F:diacylglycerol-dependent serine/threonine kinase activity"/>
    <property type="evidence" value="ECO:0007669"/>
    <property type="project" value="UniProtKB-EC"/>
</dbReference>
<dbReference type="Gene3D" id="3.30.60.20">
    <property type="match status" value="2"/>
</dbReference>
<evidence type="ECO:0000256" key="12">
    <source>
        <dbReference type="ARBA" id="ARBA00022840"/>
    </source>
</evidence>
<dbReference type="GO" id="GO:0007200">
    <property type="term" value="P:phospholipase C-activating G protein-coupled receptor signaling pathway"/>
    <property type="evidence" value="ECO:0007669"/>
    <property type="project" value="TreeGrafter"/>
</dbReference>
<dbReference type="GO" id="GO:0008270">
    <property type="term" value="F:zinc ion binding"/>
    <property type="evidence" value="ECO:0007669"/>
    <property type="project" value="UniProtKB-KW"/>
</dbReference>
<dbReference type="PROSITE" id="PS50081">
    <property type="entry name" value="ZF_DAG_PE_2"/>
    <property type="match status" value="2"/>
</dbReference>
<feature type="domain" description="C2" evidence="16">
    <location>
        <begin position="1"/>
        <end position="116"/>
    </location>
</feature>